<keyword evidence="10" id="KW-1185">Reference proteome</keyword>
<keyword evidence="3" id="KW-1029">Fimbrium biogenesis</keyword>
<gene>
    <name evidence="9" type="primary">pilY1_1</name>
    <name evidence="9" type="ORF">Tchar_01192</name>
</gene>
<feature type="chain" id="PRO_5022233428" evidence="7">
    <location>
        <begin position="20"/>
        <end position="1391"/>
    </location>
</feature>
<dbReference type="GO" id="GO:0046872">
    <property type="term" value="F:metal ion binding"/>
    <property type="evidence" value="ECO:0007669"/>
    <property type="project" value="UniProtKB-KW"/>
</dbReference>
<keyword evidence="5" id="KW-0106">Calcium</keyword>
<accession>A0A554XFU2</accession>
<dbReference type="Proteomes" id="UP000318294">
    <property type="component" value="Unassembled WGS sequence"/>
</dbReference>
<protein>
    <submittedName>
        <fullName evidence="9">Type IV pilus biogenesis factor PilY1</fullName>
    </submittedName>
</protein>
<feature type="signal peptide" evidence="7">
    <location>
        <begin position="1"/>
        <end position="19"/>
    </location>
</feature>
<organism evidence="9 10">
    <name type="scientific">Tepidimonas charontis</name>
    <dbReference type="NCBI Taxonomy" id="2267262"/>
    <lineage>
        <taxon>Bacteria</taxon>
        <taxon>Pseudomonadati</taxon>
        <taxon>Pseudomonadota</taxon>
        <taxon>Betaproteobacteria</taxon>
        <taxon>Burkholderiales</taxon>
        <taxon>Tepidimonas</taxon>
    </lineage>
</organism>
<comment type="similarity">
    <text evidence="2">Belongs to the PilY1 family.</text>
</comment>
<dbReference type="Pfam" id="PF05567">
    <property type="entry name" value="T4P_PilY1"/>
    <property type="match status" value="1"/>
</dbReference>
<evidence type="ECO:0000256" key="1">
    <source>
        <dbReference type="ARBA" id="ARBA00004561"/>
    </source>
</evidence>
<comment type="subcellular location">
    <subcellularLocation>
        <location evidence="1">Fimbrium</location>
    </subcellularLocation>
</comment>
<dbReference type="Gene3D" id="2.130.10.10">
    <property type="entry name" value="YVTN repeat-like/Quinoprotein amine dehydrogenase"/>
    <property type="match status" value="1"/>
</dbReference>
<dbReference type="InterPro" id="IPR008707">
    <property type="entry name" value="B-propeller_PilY1"/>
</dbReference>
<evidence type="ECO:0000313" key="10">
    <source>
        <dbReference type="Proteomes" id="UP000318294"/>
    </source>
</evidence>
<keyword evidence="6" id="KW-0281">Fimbrium</keyword>
<evidence type="ECO:0000313" key="9">
    <source>
        <dbReference type="EMBL" id="TSE34688.1"/>
    </source>
</evidence>
<dbReference type="OrthoDB" id="7156875at2"/>
<evidence type="ECO:0000259" key="8">
    <source>
        <dbReference type="Pfam" id="PF05567"/>
    </source>
</evidence>
<evidence type="ECO:0000256" key="3">
    <source>
        <dbReference type="ARBA" id="ARBA00022558"/>
    </source>
</evidence>
<evidence type="ECO:0000256" key="4">
    <source>
        <dbReference type="ARBA" id="ARBA00022723"/>
    </source>
</evidence>
<dbReference type="InterPro" id="IPR015943">
    <property type="entry name" value="WD40/YVTN_repeat-like_dom_sf"/>
</dbReference>
<comment type="caution">
    <text evidence="9">The sequence shown here is derived from an EMBL/GenBank/DDBJ whole genome shotgun (WGS) entry which is preliminary data.</text>
</comment>
<evidence type="ECO:0000256" key="5">
    <source>
        <dbReference type="ARBA" id="ARBA00022837"/>
    </source>
</evidence>
<evidence type="ECO:0000256" key="7">
    <source>
        <dbReference type="SAM" id="SignalP"/>
    </source>
</evidence>
<name>A0A554XFU2_9BURK</name>
<dbReference type="SUPFAM" id="SSF50998">
    <property type="entry name" value="Quinoprotein alcohol dehydrogenase-like"/>
    <property type="match status" value="1"/>
</dbReference>
<feature type="domain" description="PilY1 beta-propeller" evidence="8">
    <location>
        <begin position="941"/>
        <end position="1217"/>
    </location>
</feature>
<evidence type="ECO:0000256" key="6">
    <source>
        <dbReference type="ARBA" id="ARBA00023263"/>
    </source>
</evidence>
<keyword evidence="4" id="KW-0479">Metal-binding</keyword>
<dbReference type="InterPro" id="IPR011047">
    <property type="entry name" value="Quinoprotein_ADH-like_sf"/>
</dbReference>
<dbReference type="GO" id="GO:0009289">
    <property type="term" value="C:pilus"/>
    <property type="evidence" value="ECO:0007669"/>
    <property type="project" value="UniProtKB-SubCell"/>
</dbReference>
<reference evidence="9 10" key="1">
    <citation type="submission" date="2019-07" db="EMBL/GenBank/DDBJ databases">
        <title>Tepidimonas charontis SPSP-6 draft genome.</title>
        <authorList>
            <person name="Da Costa M.S."/>
            <person name="Froufe H.J.C."/>
            <person name="Egas C."/>
            <person name="Albuquerque L."/>
        </authorList>
    </citation>
    <scope>NUCLEOTIDE SEQUENCE [LARGE SCALE GENOMIC DNA]</scope>
    <source>
        <strain evidence="9 10">SPSP-6</strain>
    </source>
</reference>
<sequence length="1391" mass="149474">MKPFIVALMSVCAASFCHGAVIPNVPPIAAATAVKPLTLLVAGRDHRLFYEAYNDAGDIDGDGVIDTRFKPTIEYVGLFDSNVCYVYRPAAQRFEPASAASGPLRKCSGQWSGNWLNYITTSRIDALRKILYGGMREVDSPTETVLRRAYIPQDAHSWAKEYTSPAIDGYNIAEYTPLASPSAGRRHFFGNLTRNASTNCASLNSCSDALPPILAVVQNSTKRVWEWASKERPVLDNTHGGTLTDYVVRVQVCTATFNNGCKRYPNGTYKPTGLLHEYGESESMLFGLLTGSYDQSVAGGRLRKVISSFTNEVNPTTGQFTAAAAIVRTFNNLRIRDFNNGVTASYYRSGWITTRPPLPGEFPDWGNPIGEAMYEAVRYLAGKGTPTLAFMGSTAIDTEVGLGTVAWDDPYSGRPYCSRANLMVFSDVNISYDSDQLPGVDSNFGPGIPGDLPGFNAAAETNAIGAAEGVVGRRFIGQAGALYDSAPTPKEVVPGLGNIRGLAPEEPTKQGSYYAAGVARYAHRTDLRPSLPGKQSAMTFSVALASPLPRIEVPIPGGRKITLVPFAKSVGGGGINPAKGQYQPTNQIVDFYVNRIANSGPADADPSVNGGRYYAEFVINFEDVEQGADHDMDAIAIYAVHLNSDNTVTVKVTPVYQAGGIQHRIGYVITGTTADGIYLEVQDEADTVPYFLNTPPGKLPGHCDPSSGKPECDLLPYLGGSPSFATATRTFTANTSTPAATLLPDPLWYAAKWGGFEDRNGNGIPDLSVEWDENGDGVPDTYFLVQNPAKLRDQLRRTLESIVARTASLTRVTANSTSITAGTRIYTAQFESQYWSGDVRAYPMTPSGPGTTPAWSAASAMPAPAARKIYTRNSAGTPVELLWGNLTPADRSHFGSPQIIDYLRGVRAQEIQNGGIYRNRPIANVIGDIVHSSPVYVGDTQTVYVGSNDGMLHAFNANTGVEIFAYIPSTLLHRLRNLASPTYTHEYFVDGEIVVTNHTLTPGSNILVATLGRGGKGLFALNVTNPNAFNPYHTWERLDGSDPDLGYMLGKPVLTKLNNGEVAVIVGNGYNSTSGKAVLYVIRVSDGAILRKFDTLVGGDNGMGSPSAVDTDGDGDADLLYVGDLKGNVWKIDIGSSNPSSWDFAFKLGTTPQPFFVAKDSGGNTQPITAPIVSVINNVYGDPNYGKRFVFFGTGSYFRSTDPADPQTQTLYGLIDNGVPILNRTVLVSRTIVSETTFGGTDVRIFSGVTPLDMVGKSGWFLDFTTRPRERFIYGAMVLPLIRPTLVATSIIPSTDVCLPGGTGFINAIDPFTGGRIGFGIFDANDNDNFADDKVGSHYIGAIGTASMPTDPVLLGNRILSGGSDADTTNIRVNFGQRSTGRISWREIVRE</sequence>
<keyword evidence="7" id="KW-0732">Signal</keyword>
<evidence type="ECO:0000256" key="2">
    <source>
        <dbReference type="ARBA" id="ARBA00008387"/>
    </source>
</evidence>
<proteinExistence type="inferred from homology"/>
<dbReference type="EMBL" id="VJON01000015">
    <property type="protein sequence ID" value="TSE34688.1"/>
    <property type="molecule type" value="Genomic_DNA"/>
</dbReference>
<dbReference type="RefSeq" id="WP_144328161.1">
    <property type="nucleotide sequence ID" value="NZ_VJON01000015.1"/>
</dbReference>